<dbReference type="Proteomes" id="UP001221757">
    <property type="component" value="Unassembled WGS sequence"/>
</dbReference>
<proteinExistence type="predicted"/>
<dbReference type="AlphaFoldDB" id="A0AAD7CNS8"/>
<protein>
    <submittedName>
        <fullName evidence="1">Uncharacterized protein</fullName>
    </submittedName>
</protein>
<evidence type="ECO:0000313" key="2">
    <source>
        <dbReference type="Proteomes" id="UP001221757"/>
    </source>
</evidence>
<accession>A0AAD7CNS8</accession>
<reference evidence="1" key="1">
    <citation type="submission" date="2023-03" db="EMBL/GenBank/DDBJ databases">
        <title>Massive genome expansion in bonnet fungi (Mycena s.s.) driven by repeated elements and novel gene families across ecological guilds.</title>
        <authorList>
            <consortium name="Lawrence Berkeley National Laboratory"/>
            <person name="Harder C.B."/>
            <person name="Miyauchi S."/>
            <person name="Viragh M."/>
            <person name="Kuo A."/>
            <person name="Thoen E."/>
            <person name="Andreopoulos B."/>
            <person name="Lu D."/>
            <person name="Skrede I."/>
            <person name="Drula E."/>
            <person name="Henrissat B."/>
            <person name="Morin E."/>
            <person name="Kohler A."/>
            <person name="Barry K."/>
            <person name="LaButti K."/>
            <person name="Morin E."/>
            <person name="Salamov A."/>
            <person name="Lipzen A."/>
            <person name="Mereny Z."/>
            <person name="Hegedus B."/>
            <person name="Baldrian P."/>
            <person name="Stursova M."/>
            <person name="Weitz H."/>
            <person name="Taylor A."/>
            <person name="Grigoriev I.V."/>
            <person name="Nagy L.G."/>
            <person name="Martin F."/>
            <person name="Kauserud H."/>
        </authorList>
    </citation>
    <scope>NUCLEOTIDE SEQUENCE</scope>
    <source>
        <strain evidence="1">CBHHK067</strain>
    </source>
</reference>
<organism evidence="1 2">
    <name type="scientific">Mycena rosella</name>
    <name type="common">Pink bonnet</name>
    <name type="synonym">Agaricus rosellus</name>
    <dbReference type="NCBI Taxonomy" id="1033263"/>
    <lineage>
        <taxon>Eukaryota</taxon>
        <taxon>Fungi</taxon>
        <taxon>Dikarya</taxon>
        <taxon>Basidiomycota</taxon>
        <taxon>Agaricomycotina</taxon>
        <taxon>Agaricomycetes</taxon>
        <taxon>Agaricomycetidae</taxon>
        <taxon>Agaricales</taxon>
        <taxon>Marasmiineae</taxon>
        <taxon>Mycenaceae</taxon>
        <taxon>Mycena</taxon>
    </lineage>
</organism>
<evidence type="ECO:0000313" key="1">
    <source>
        <dbReference type="EMBL" id="KAJ7655373.1"/>
    </source>
</evidence>
<dbReference type="EMBL" id="JARKIE010000312">
    <property type="protein sequence ID" value="KAJ7655373.1"/>
    <property type="molecule type" value="Genomic_DNA"/>
</dbReference>
<keyword evidence="2" id="KW-1185">Reference proteome</keyword>
<sequence length="65" mass="6999">MPLLDTVRARYSLALLPSHPPTIADRGAASRVRCPPPLPAVRRIAPILGMSVPPPAAQFPHCPFH</sequence>
<name>A0AAD7CNS8_MYCRO</name>
<comment type="caution">
    <text evidence="1">The sequence shown here is derived from an EMBL/GenBank/DDBJ whole genome shotgun (WGS) entry which is preliminary data.</text>
</comment>
<gene>
    <name evidence="1" type="ORF">B0H17DRAFT_1099111</name>
</gene>